<evidence type="ECO:0000313" key="2">
    <source>
        <dbReference type="Proteomes" id="UP001221898"/>
    </source>
</evidence>
<evidence type="ECO:0000313" key="1">
    <source>
        <dbReference type="EMBL" id="KAJ8401939.1"/>
    </source>
</evidence>
<keyword evidence="2" id="KW-1185">Reference proteome</keyword>
<proteinExistence type="predicted"/>
<accession>A0AAD7WMX3</accession>
<gene>
    <name evidence="1" type="ORF">AAFF_G00375200</name>
</gene>
<dbReference type="EMBL" id="JAINUG010000067">
    <property type="protein sequence ID" value="KAJ8401939.1"/>
    <property type="molecule type" value="Genomic_DNA"/>
</dbReference>
<dbReference type="AlphaFoldDB" id="A0AAD7WMX3"/>
<name>A0AAD7WMX3_9TELE</name>
<sequence>MDHFCDALVRMRQEIADIEKGRMDLIVNRLKVWAPEPAERCNDRWVCGGAQCWSSSRSPVFRDRGRRVLAWRKYNCRAFWDENSRLVKSRGQEGEKSSPVHKGQSQLAWHGRVYLCFCVYVCVRS</sequence>
<dbReference type="Proteomes" id="UP001221898">
    <property type="component" value="Unassembled WGS sequence"/>
</dbReference>
<comment type="caution">
    <text evidence="1">The sequence shown here is derived from an EMBL/GenBank/DDBJ whole genome shotgun (WGS) entry which is preliminary data.</text>
</comment>
<organism evidence="1 2">
    <name type="scientific">Aldrovandia affinis</name>
    <dbReference type="NCBI Taxonomy" id="143900"/>
    <lineage>
        <taxon>Eukaryota</taxon>
        <taxon>Metazoa</taxon>
        <taxon>Chordata</taxon>
        <taxon>Craniata</taxon>
        <taxon>Vertebrata</taxon>
        <taxon>Euteleostomi</taxon>
        <taxon>Actinopterygii</taxon>
        <taxon>Neopterygii</taxon>
        <taxon>Teleostei</taxon>
        <taxon>Notacanthiformes</taxon>
        <taxon>Halosauridae</taxon>
        <taxon>Aldrovandia</taxon>
    </lineage>
</organism>
<protein>
    <submittedName>
        <fullName evidence="1">Uncharacterized protein</fullName>
    </submittedName>
</protein>
<reference evidence="1" key="1">
    <citation type="journal article" date="2023" name="Science">
        <title>Genome structures resolve the early diversification of teleost fishes.</title>
        <authorList>
            <person name="Parey E."/>
            <person name="Louis A."/>
            <person name="Montfort J."/>
            <person name="Bouchez O."/>
            <person name="Roques C."/>
            <person name="Iampietro C."/>
            <person name="Lluch J."/>
            <person name="Castinel A."/>
            <person name="Donnadieu C."/>
            <person name="Desvignes T."/>
            <person name="Floi Bucao C."/>
            <person name="Jouanno E."/>
            <person name="Wen M."/>
            <person name="Mejri S."/>
            <person name="Dirks R."/>
            <person name="Jansen H."/>
            <person name="Henkel C."/>
            <person name="Chen W.J."/>
            <person name="Zahm M."/>
            <person name="Cabau C."/>
            <person name="Klopp C."/>
            <person name="Thompson A.W."/>
            <person name="Robinson-Rechavi M."/>
            <person name="Braasch I."/>
            <person name="Lecointre G."/>
            <person name="Bobe J."/>
            <person name="Postlethwait J.H."/>
            <person name="Berthelot C."/>
            <person name="Roest Crollius H."/>
            <person name="Guiguen Y."/>
        </authorList>
    </citation>
    <scope>NUCLEOTIDE SEQUENCE</scope>
    <source>
        <strain evidence="1">NC1722</strain>
    </source>
</reference>